<dbReference type="eggNOG" id="COG2267">
    <property type="taxonomic scope" value="Bacteria"/>
</dbReference>
<dbReference type="HOGENOM" id="CLU_026209_1_0_9"/>
<dbReference type="Gene3D" id="3.40.50.1820">
    <property type="entry name" value="alpha/beta hydrolase"/>
    <property type="match status" value="1"/>
</dbReference>
<accession>C9LBS8</accession>
<proteinExistence type="predicted"/>
<evidence type="ECO:0000313" key="2">
    <source>
        <dbReference type="EMBL" id="EEX20585.1"/>
    </source>
</evidence>
<organism evidence="2 3">
    <name type="scientific">Blautia hansenii DSM 20583</name>
    <dbReference type="NCBI Taxonomy" id="537007"/>
    <lineage>
        <taxon>Bacteria</taxon>
        <taxon>Bacillati</taxon>
        <taxon>Bacillota</taxon>
        <taxon>Clostridia</taxon>
        <taxon>Lachnospirales</taxon>
        <taxon>Lachnospiraceae</taxon>
        <taxon>Blautia</taxon>
    </lineage>
</organism>
<keyword evidence="2" id="KW-0378">Hydrolase</keyword>
<dbReference type="EMBL" id="ABYU02000043">
    <property type="protein sequence ID" value="EEX20585.1"/>
    <property type="molecule type" value="Genomic_DNA"/>
</dbReference>
<dbReference type="AlphaFoldDB" id="C9LBS8"/>
<evidence type="ECO:0000259" key="1">
    <source>
        <dbReference type="Pfam" id="PF12146"/>
    </source>
</evidence>
<dbReference type="STRING" id="537007.BLAHAN_06886"/>
<dbReference type="Proteomes" id="UP000003755">
    <property type="component" value="Unassembled WGS sequence"/>
</dbReference>
<dbReference type="GO" id="GO:0016787">
    <property type="term" value="F:hydrolase activity"/>
    <property type="evidence" value="ECO:0007669"/>
    <property type="project" value="UniProtKB-KW"/>
</dbReference>
<feature type="domain" description="Serine aminopeptidase S33" evidence="1">
    <location>
        <begin position="39"/>
        <end position="300"/>
    </location>
</feature>
<protein>
    <submittedName>
        <fullName evidence="2">Hydrolase, alpha/beta domain protein</fullName>
    </submittedName>
</protein>
<dbReference type="ESTHER" id="rumha-c9lbs8">
    <property type="family name" value="Monoglyceridelipase_lysophospholip"/>
</dbReference>
<dbReference type="Pfam" id="PF12146">
    <property type="entry name" value="Hydrolase_4"/>
    <property type="match status" value="1"/>
</dbReference>
<reference evidence="2" key="1">
    <citation type="submission" date="2009-09" db="EMBL/GenBank/DDBJ databases">
        <authorList>
            <person name="Weinstock G."/>
            <person name="Sodergren E."/>
            <person name="Clifton S."/>
            <person name="Fulton L."/>
            <person name="Fulton B."/>
            <person name="Courtney L."/>
            <person name="Fronick C."/>
            <person name="Harrison M."/>
            <person name="Strong C."/>
            <person name="Farmer C."/>
            <person name="Delahaunty K."/>
            <person name="Markovic C."/>
            <person name="Hall O."/>
            <person name="Minx P."/>
            <person name="Tomlinson C."/>
            <person name="Mitreva M."/>
            <person name="Nelson J."/>
            <person name="Hou S."/>
            <person name="Wollam A."/>
            <person name="Pepin K.H."/>
            <person name="Johnson M."/>
            <person name="Bhonagiri V."/>
            <person name="Nash W.E."/>
            <person name="Warren W."/>
            <person name="Chinwalla A."/>
            <person name="Mardis E.R."/>
            <person name="Wilson R.K."/>
        </authorList>
    </citation>
    <scope>NUCLEOTIDE SEQUENCE [LARGE SCALE GENOMIC DNA]</scope>
    <source>
        <strain evidence="2">DSM 20583</strain>
    </source>
</reference>
<dbReference type="SUPFAM" id="SSF53474">
    <property type="entry name" value="alpha/beta-Hydrolases"/>
    <property type="match status" value="1"/>
</dbReference>
<evidence type="ECO:0000313" key="3">
    <source>
        <dbReference type="Proteomes" id="UP000003755"/>
    </source>
</evidence>
<dbReference type="PANTHER" id="PTHR11614">
    <property type="entry name" value="PHOSPHOLIPASE-RELATED"/>
    <property type="match status" value="1"/>
</dbReference>
<comment type="caution">
    <text evidence="2">The sequence shown here is derived from an EMBL/GenBank/DDBJ whole genome shotgun (WGS) entry which is preliminary data.</text>
</comment>
<sequence>MAAPFSYCIGGKFMLEKTAQIISSYDGLSLEILCVESENPKGIVQISHGMAENKERYLPLMEFFSEHGYTAVMHDHRGHGKSVRQQEDLGYFYNGKEKAIVEDLHQITLWIKEEYPNLPVYLLGHSMGTLVARNYIKKYDNEIKKLILTGPPCKNPAVDIGLLLAKIQKKIKGDKYRSKEIQKMAFGPFDKIFQGEPKSAWICSDREIVDKYNQSDLCGFTFTTDAFEGLFLLLKGAYSKKGWLLKNKELPVLFLGGEEDPCIGNGRKFVQEMQFLKQVGYKNVTGKIYPNMRHEILNEKGKETVYENILSYLEK</sequence>
<dbReference type="InterPro" id="IPR029058">
    <property type="entry name" value="AB_hydrolase_fold"/>
</dbReference>
<dbReference type="InterPro" id="IPR051044">
    <property type="entry name" value="MAG_DAG_Lipase"/>
</dbReference>
<name>C9LBS8_BLAHA</name>
<dbReference type="InterPro" id="IPR022742">
    <property type="entry name" value="Hydrolase_4"/>
</dbReference>
<gene>
    <name evidence="2" type="ORF">BLAHAN_06886</name>
</gene>
<keyword evidence="3" id="KW-1185">Reference proteome</keyword>